<feature type="region of interest" description="Disordered" evidence="1">
    <location>
        <begin position="455"/>
        <end position="475"/>
    </location>
</feature>
<accession>A0ABR4G3L3</accession>
<keyword evidence="4" id="KW-1185">Reference proteome</keyword>
<name>A0ABR4G3L3_9EURO</name>
<feature type="compositionally biased region" description="Basic and acidic residues" evidence="1">
    <location>
        <begin position="867"/>
        <end position="884"/>
    </location>
</feature>
<dbReference type="PANTHER" id="PTHR28244">
    <property type="entry name" value="RNA POLYMERASE I-SPECIFIC TRANSCRIPTION INITIATION FACTOR RRN11"/>
    <property type="match status" value="1"/>
</dbReference>
<dbReference type="PANTHER" id="PTHR28244:SF1">
    <property type="entry name" value="RNA POLYMERASE I-SPECIFIC TRANSCRIPTION INITIATION FACTOR RRN11"/>
    <property type="match status" value="1"/>
</dbReference>
<feature type="compositionally biased region" description="Polar residues" evidence="1">
    <location>
        <begin position="105"/>
        <end position="120"/>
    </location>
</feature>
<feature type="region of interest" description="Disordered" evidence="1">
    <location>
        <begin position="217"/>
        <end position="239"/>
    </location>
</feature>
<organism evidence="3 4">
    <name type="scientific">Aspergillus keveii</name>
    <dbReference type="NCBI Taxonomy" id="714993"/>
    <lineage>
        <taxon>Eukaryota</taxon>
        <taxon>Fungi</taxon>
        <taxon>Dikarya</taxon>
        <taxon>Ascomycota</taxon>
        <taxon>Pezizomycotina</taxon>
        <taxon>Eurotiomycetes</taxon>
        <taxon>Eurotiomycetidae</taxon>
        <taxon>Eurotiales</taxon>
        <taxon>Aspergillaceae</taxon>
        <taxon>Aspergillus</taxon>
        <taxon>Aspergillus subgen. Nidulantes</taxon>
    </lineage>
</organism>
<dbReference type="InterPro" id="IPR053029">
    <property type="entry name" value="RNA_pol_I-specific_init_factor"/>
</dbReference>
<comment type="caution">
    <text evidence="3">The sequence shown here is derived from an EMBL/GenBank/DDBJ whole genome shotgun (WGS) entry which is preliminary data.</text>
</comment>
<feature type="region of interest" description="Disordered" evidence="1">
    <location>
        <begin position="89"/>
        <end position="126"/>
    </location>
</feature>
<protein>
    <submittedName>
        <fullName evidence="3">Extracellular mutant protein 11-domain-containing protein</fullName>
    </submittedName>
</protein>
<reference evidence="3 4" key="1">
    <citation type="submission" date="2024-07" db="EMBL/GenBank/DDBJ databases">
        <title>Section-level genome sequencing and comparative genomics of Aspergillus sections Usti and Cavernicolus.</title>
        <authorList>
            <consortium name="Lawrence Berkeley National Laboratory"/>
            <person name="Nybo J.L."/>
            <person name="Vesth T.C."/>
            <person name="Theobald S."/>
            <person name="Frisvad J.C."/>
            <person name="Larsen T.O."/>
            <person name="Kjaerboelling I."/>
            <person name="Rothschild-Mancinelli K."/>
            <person name="Lyhne E.K."/>
            <person name="Kogle M.E."/>
            <person name="Barry K."/>
            <person name="Clum A."/>
            <person name="Na H."/>
            <person name="Ledsgaard L."/>
            <person name="Lin J."/>
            <person name="Lipzen A."/>
            <person name="Kuo A."/>
            <person name="Riley R."/>
            <person name="Mondo S."/>
            <person name="Labutti K."/>
            <person name="Haridas S."/>
            <person name="Pangalinan J."/>
            <person name="Salamov A.A."/>
            <person name="Simmons B.A."/>
            <person name="Magnuson J.K."/>
            <person name="Chen J."/>
            <person name="Drula E."/>
            <person name="Henrissat B."/>
            <person name="Wiebenga A."/>
            <person name="Lubbers R.J."/>
            <person name="Gomes A.C."/>
            <person name="Makela M.R."/>
            <person name="Stajich J."/>
            <person name="Grigoriev I.V."/>
            <person name="Mortensen U.H."/>
            <person name="De Vries R.P."/>
            <person name="Baker S.E."/>
            <person name="Andersen M.R."/>
        </authorList>
    </citation>
    <scope>NUCLEOTIDE SEQUENCE [LARGE SCALE GENOMIC DNA]</scope>
    <source>
        <strain evidence="3 4">CBS 209.92</strain>
    </source>
</reference>
<feature type="region of interest" description="Disordered" evidence="1">
    <location>
        <begin position="390"/>
        <end position="427"/>
    </location>
</feature>
<dbReference type="EMBL" id="JBFTWV010000056">
    <property type="protein sequence ID" value="KAL2793558.1"/>
    <property type="molecule type" value="Genomic_DNA"/>
</dbReference>
<feature type="domain" description="Extracellular mutant protein 11 C-terminal" evidence="2">
    <location>
        <begin position="831"/>
        <end position="974"/>
    </location>
</feature>
<feature type="region of interest" description="Disordered" evidence="1">
    <location>
        <begin position="552"/>
        <end position="601"/>
    </location>
</feature>
<feature type="region of interest" description="Disordered" evidence="1">
    <location>
        <begin position="620"/>
        <end position="639"/>
    </location>
</feature>
<evidence type="ECO:0000256" key="1">
    <source>
        <dbReference type="SAM" id="MobiDB-lite"/>
    </source>
</evidence>
<feature type="region of interest" description="Disordered" evidence="1">
    <location>
        <begin position="15"/>
        <end position="56"/>
    </location>
</feature>
<dbReference type="Pfam" id="PF15463">
    <property type="entry name" value="ECM11"/>
    <property type="match status" value="1"/>
</dbReference>
<feature type="region of interest" description="Disordered" evidence="1">
    <location>
        <begin position="706"/>
        <end position="761"/>
    </location>
</feature>
<feature type="compositionally biased region" description="Basic and acidic residues" evidence="1">
    <location>
        <begin position="592"/>
        <end position="601"/>
    </location>
</feature>
<dbReference type="Proteomes" id="UP001610563">
    <property type="component" value="Unassembled WGS sequence"/>
</dbReference>
<feature type="region of interest" description="Disordered" evidence="1">
    <location>
        <begin position="849"/>
        <end position="884"/>
    </location>
</feature>
<evidence type="ECO:0000313" key="4">
    <source>
        <dbReference type="Proteomes" id="UP001610563"/>
    </source>
</evidence>
<feature type="compositionally biased region" description="Basic residues" evidence="1">
    <location>
        <begin position="20"/>
        <end position="34"/>
    </location>
</feature>
<evidence type="ECO:0000259" key="2">
    <source>
        <dbReference type="Pfam" id="PF15463"/>
    </source>
</evidence>
<sequence>MAFVRSRSVSSLPLYPWQLKSRRRDTKSESRKRKKEYETGEDEDDTHNGDDGWTTDAVSELGVTASSAILSPEEAHQYRVAGLSFNEELPGGHFPHGPAKGKSRGVNTRRSTEKQPSSLSPHERISQSAAHEGNLRHQHLAVLTSILDRCLADGDYIRAGRAWGLIIREHFGGRPIDIRIGGRWGIGAEILLRQGLQKSTEPPESDREALLSVLLRQTHQKSTEPPESEREVNERTDEPNELWFTREGFENAKLYYETLVIQHPYQKTMPSATSALDFYPAMFGLWIYVTHEESAHARRRIVKGDLKVTGEASDEEDDQFDPGHHYYRSARHQSMVAGIRANELVEAQKIAARIDEIIVSPPYSDSPELLELRSMVSLWIADLFVSSLPSGEKDGGALEDQNSREDDSDGDDVFMSTETQHDSVQARRDRRLAMEKKQMEMEKSQDFLERARLRKQGENRPPQPRVNEPPNQSRQALAEQARIEIPTTTLVAPVPIAVNRQGPVERYGSPFKEPLRGQNEKRVHRDAFDTDVEGIDESTIAATSVIGIDEMPYRFSPAPNQNTAVQQLEAQQRQPQPSPSPSPPRQFRNARRTHDSKWYEGLGDRALKSAGFDLDEADDASQLTSTAGDDELSNDTDDQRYVPRYRATDEPLSRRLQSFWAASRNTYQSTDTGAQGEPSKIPSYIPIASAPKTLPASSRKVLLTRSMTATPRTRFSPPKPSLLEQLDLTPTRRSPGLTRSHSRKEREREKETSKALDNLRDADDGLGLFTTEDTLRPESMQSLNVFDMTNFDDLENDSSMNDPFSRRASMKRVEIDTTITQHTKRRHLEPDYPPEILCTKSFAELQAEPFDKTPTPTPTPAASKPAPAKEADPKLPPEKGKDEDKVSFLLRLSEEERGQYFAKLSMNEWEECGDLLVEQFSKMMTSMKGLRHARRKTAAVFEAEVRRRNELVVEQSAELSSKFEEMRAGGAEVLRGRSP</sequence>
<evidence type="ECO:0000313" key="3">
    <source>
        <dbReference type="EMBL" id="KAL2793558.1"/>
    </source>
</evidence>
<feature type="compositionally biased region" description="Low complexity" evidence="1">
    <location>
        <begin position="566"/>
        <end position="575"/>
    </location>
</feature>
<gene>
    <name evidence="3" type="ORF">BJX66DRAFT_325977</name>
</gene>
<proteinExistence type="predicted"/>
<feature type="compositionally biased region" description="Basic and acidic residues" evidence="1">
    <location>
        <begin position="744"/>
        <end position="761"/>
    </location>
</feature>
<dbReference type="InterPro" id="IPR029178">
    <property type="entry name" value="Ecm11_C"/>
</dbReference>
<feature type="compositionally biased region" description="Basic and acidic residues" evidence="1">
    <location>
        <begin position="391"/>
        <end position="405"/>
    </location>
</feature>
<feature type="compositionally biased region" description="Basic and acidic residues" evidence="1">
    <location>
        <begin position="221"/>
        <end position="238"/>
    </location>
</feature>